<dbReference type="GO" id="GO:0006412">
    <property type="term" value="P:translation"/>
    <property type="evidence" value="ECO:0007669"/>
    <property type="project" value="InterPro"/>
</dbReference>
<dbReference type="EMBL" id="MH094141">
    <property type="protein sequence ID" value="AWP39920.1"/>
    <property type="molecule type" value="Genomic_DNA"/>
</dbReference>
<gene>
    <name evidence="5" type="primary">ORF9</name>
</gene>
<dbReference type="InterPro" id="IPR000911">
    <property type="entry name" value="Ribosomal_uL11"/>
</dbReference>
<feature type="domain" description="Large ribosomal subunit protein uL11 N-terminal" evidence="4">
    <location>
        <begin position="10"/>
        <end position="68"/>
    </location>
</feature>
<dbReference type="InterPro" id="IPR036796">
    <property type="entry name" value="Ribosomal_uL11_N_sf"/>
</dbReference>
<dbReference type="InterPro" id="IPR020784">
    <property type="entry name" value="Ribosomal_uL11_N"/>
</dbReference>
<evidence type="ECO:0000313" key="5">
    <source>
        <dbReference type="EMBL" id="AWP39920.1"/>
    </source>
</evidence>
<dbReference type="GO" id="GO:1990904">
    <property type="term" value="C:ribonucleoprotein complex"/>
    <property type="evidence" value="ECO:0007669"/>
    <property type="project" value="UniProtKB-KW"/>
</dbReference>
<dbReference type="Pfam" id="PF03946">
    <property type="entry name" value="Ribosomal_L11_N"/>
    <property type="match status" value="1"/>
</dbReference>
<proteinExistence type="inferred from homology"/>
<dbReference type="Gene3D" id="3.30.1550.10">
    <property type="entry name" value="Ribosomal protein L11/L12, N-terminal domain"/>
    <property type="match status" value="1"/>
</dbReference>
<name>A0A2U9DQS6_9EUKA</name>
<dbReference type="SUPFAM" id="SSF54747">
    <property type="entry name" value="Ribosomal L11/L12e N-terminal domain"/>
    <property type="match status" value="1"/>
</dbReference>
<keyword evidence="3" id="KW-0687">Ribonucleoprotein</keyword>
<dbReference type="AlphaFoldDB" id="A0A2U9DQS6"/>
<dbReference type="GO" id="GO:0003735">
    <property type="term" value="F:structural constituent of ribosome"/>
    <property type="evidence" value="ECO:0007669"/>
    <property type="project" value="InterPro"/>
</dbReference>
<evidence type="ECO:0000259" key="4">
    <source>
        <dbReference type="Pfam" id="PF03946"/>
    </source>
</evidence>
<keyword evidence="5" id="KW-0496">Mitochondrion</keyword>
<sequence length="138" mass="15682">MVNFFEKKFINLQLPSQEAVVGQSINVALGQFGVNIVQFLKEFNEKSVVYPSGMILNTVVSISFDGSFELLIKGPSILYLLKCVLNSKKSLNQKDLVLLLFFIRKYRKDLSKFSDFALCKCIIGSFKSRSNIEHAFEK</sequence>
<protein>
    <recommendedName>
        <fullName evidence="4">Large ribosomal subunit protein uL11 N-terminal domain-containing protein</fullName>
    </recommendedName>
</protein>
<comment type="similarity">
    <text evidence="1">Belongs to the universal ribosomal protein uL11 family.</text>
</comment>
<reference evidence="5" key="1">
    <citation type="journal article" date="2018" name="Protistology">
        <title>The complete mitochondrial genome of Clydonella sawyeri (Amoebozoa, Discosea, Vannellida).</title>
        <authorList>
            <person name="Bondarenko N."/>
            <person name="Glotova A."/>
            <person name="Kamyshatskaya O."/>
            <person name="Alexy S."/>
        </authorList>
    </citation>
    <scope>NUCLEOTIDE SEQUENCE</scope>
</reference>
<accession>A0A2U9DQS6</accession>
<dbReference type="SMART" id="SM00649">
    <property type="entry name" value="RL11"/>
    <property type="match status" value="1"/>
</dbReference>
<geneLocation type="mitochondrion" evidence="5"/>
<evidence type="ECO:0000256" key="3">
    <source>
        <dbReference type="ARBA" id="ARBA00023274"/>
    </source>
</evidence>
<dbReference type="GO" id="GO:0005840">
    <property type="term" value="C:ribosome"/>
    <property type="evidence" value="ECO:0007669"/>
    <property type="project" value="UniProtKB-KW"/>
</dbReference>
<keyword evidence="2" id="KW-0689">Ribosomal protein</keyword>
<evidence type="ECO:0000256" key="2">
    <source>
        <dbReference type="ARBA" id="ARBA00022980"/>
    </source>
</evidence>
<evidence type="ECO:0000256" key="1">
    <source>
        <dbReference type="ARBA" id="ARBA00010537"/>
    </source>
</evidence>
<organism evidence="5">
    <name type="scientific">Clydonella sawyeri</name>
    <dbReference type="NCBI Taxonomy" id="2201168"/>
    <lineage>
        <taxon>Eukaryota</taxon>
        <taxon>Amoebozoa</taxon>
        <taxon>Discosea</taxon>
        <taxon>Flabellinia</taxon>
        <taxon>Vannellidae</taxon>
        <taxon>Clydonella</taxon>
    </lineage>
</organism>